<reference evidence="2 3" key="1">
    <citation type="submission" date="2019-04" db="EMBL/GenBank/DDBJ databases">
        <title>Reference strain of H23.</title>
        <authorList>
            <person name="Luo X."/>
        </authorList>
    </citation>
    <scope>NUCLEOTIDE SEQUENCE [LARGE SCALE GENOMIC DNA]</scope>
    <source>
        <strain evidence="2 3">H23</strain>
    </source>
</reference>
<evidence type="ECO:0000259" key="1">
    <source>
        <dbReference type="Pfam" id="PF22322"/>
    </source>
</evidence>
<evidence type="ECO:0000313" key="3">
    <source>
        <dbReference type="Proteomes" id="UP000308707"/>
    </source>
</evidence>
<dbReference type="EMBL" id="SZUA01000001">
    <property type="protein sequence ID" value="TKR34220.1"/>
    <property type="molecule type" value="Genomic_DNA"/>
</dbReference>
<gene>
    <name evidence="2" type="ORF">FCE95_02730</name>
</gene>
<dbReference type="OrthoDB" id="5984905at2"/>
<evidence type="ECO:0000313" key="2">
    <source>
        <dbReference type="EMBL" id="TKR34220.1"/>
    </source>
</evidence>
<dbReference type="Proteomes" id="UP000308707">
    <property type="component" value="Unassembled WGS sequence"/>
</dbReference>
<organism evidence="2 3">
    <name type="scientific">Luteimonas gilva</name>
    <dbReference type="NCBI Taxonomy" id="2572684"/>
    <lineage>
        <taxon>Bacteria</taxon>
        <taxon>Pseudomonadati</taxon>
        <taxon>Pseudomonadota</taxon>
        <taxon>Gammaproteobacteria</taxon>
        <taxon>Lysobacterales</taxon>
        <taxon>Lysobacteraceae</taxon>
        <taxon>Luteimonas</taxon>
    </lineage>
</organism>
<comment type="caution">
    <text evidence="2">The sequence shown here is derived from an EMBL/GenBank/DDBJ whole genome shotgun (WGS) entry which is preliminary data.</text>
</comment>
<feature type="domain" description="DUF6973" evidence="1">
    <location>
        <begin position="29"/>
        <end position="93"/>
    </location>
</feature>
<proteinExistence type="predicted"/>
<dbReference type="AlphaFoldDB" id="A0A4U5JW63"/>
<dbReference type="InterPro" id="IPR054246">
    <property type="entry name" value="DUF6973"/>
</dbReference>
<accession>A0A4U5JW63</accession>
<protein>
    <recommendedName>
        <fullName evidence="1">DUF6973 domain-containing protein</fullName>
    </recommendedName>
</protein>
<sequence length="129" mass="13979">MVGAVLAAYPAFVFATVYAHWFAADLPGGRNGPSDAYRHTLASATVAYTATPRWVEWVTAVMERGGVGNDSRAMDAHNNRIGAAIGTRADSWDAMQAEVLDAVRAGSVGAGDANKIIWLPPERWQNRWY</sequence>
<keyword evidence="3" id="KW-1185">Reference proteome</keyword>
<dbReference type="Pfam" id="PF22322">
    <property type="entry name" value="DUF6973"/>
    <property type="match status" value="1"/>
</dbReference>
<name>A0A4U5JW63_9GAMM</name>